<gene>
    <name evidence="13" type="ORF">J4573_17370</name>
</gene>
<dbReference type="AlphaFoldDB" id="A0A939PEY3"/>
<accession>A0A939PEY3</accession>
<keyword evidence="6" id="KW-0119">Carbohydrate metabolism</keyword>
<keyword evidence="7 12" id="KW-0326">Glycosidase</keyword>
<dbReference type="GO" id="GO:0008422">
    <property type="term" value="F:beta-glucosidase activity"/>
    <property type="evidence" value="ECO:0007669"/>
    <property type="project" value="UniProtKB-EC"/>
</dbReference>
<evidence type="ECO:0000256" key="5">
    <source>
        <dbReference type="ARBA" id="ARBA00023001"/>
    </source>
</evidence>
<evidence type="ECO:0000313" key="13">
    <source>
        <dbReference type="EMBL" id="MBO2448878.1"/>
    </source>
</evidence>
<evidence type="ECO:0000256" key="2">
    <source>
        <dbReference type="ARBA" id="ARBA00010838"/>
    </source>
</evidence>
<dbReference type="PRINTS" id="PR00131">
    <property type="entry name" value="GLHYDRLASE1"/>
</dbReference>
<dbReference type="SUPFAM" id="SSF51445">
    <property type="entry name" value="(Trans)glycosidases"/>
    <property type="match status" value="1"/>
</dbReference>
<dbReference type="InterPro" id="IPR018120">
    <property type="entry name" value="Glyco_hydro_1_AS"/>
</dbReference>
<dbReference type="Proteomes" id="UP000669179">
    <property type="component" value="Unassembled WGS sequence"/>
</dbReference>
<evidence type="ECO:0000256" key="7">
    <source>
        <dbReference type="ARBA" id="ARBA00023295"/>
    </source>
</evidence>
<keyword evidence="4 12" id="KW-0378">Hydrolase</keyword>
<dbReference type="InterPro" id="IPR017736">
    <property type="entry name" value="Glyco_hydro_1_beta-glucosidase"/>
</dbReference>
<keyword evidence="5" id="KW-0136">Cellulose degradation</keyword>
<evidence type="ECO:0000256" key="9">
    <source>
        <dbReference type="PIRSR" id="PIRSR617736-1"/>
    </source>
</evidence>
<evidence type="ECO:0000256" key="8">
    <source>
        <dbReference type="ARBA" id="ARBA00023326"/>
    </source>
</evidence>
<reference evidence="13" key="1">
    <citation type="submission" date="2021-03" db="EMBL/GenBank/DDBJ databases">
        <authorList>
            <person name="Kanchanasin P."/>
            <person name="Saeng-In P."/>
            <person name="Phongsopitanun W."/>
            <person name="Yuki M."/>
            <person name="Kudo T."/>
            <person name="Ohkuma M."/>
            <person name="Tanasupawat S."/>
        </authorList>
    </citation>
    <scope>NUCLEOTIDE SEQUENCE</scope>
    <source>
        <strain evidence="13">GKU 128</strain>
    </source>
</reference>
<dbReference type="FunFam" id="3.20.20.80:FF:000004">
    <property type="entry name" value="Beta-glucosidase 6-phospho-beta-glucosidase"/>
    <property type="match status" value="1"/>
</dbReference>
<dbReference type="InterPro" id="IPR017853">
    <property type="entry name" value="GH"/>
</dbReference>
<proteinExistence type="inferred from homology"/>
<evidence type="ECO:0000256" key="6">
    <source>
        <dbReference type="ARBA" id="ARBA00023277"/>
    </source>
</evidence>
<evidence type="ECO:0000256" key="12">
    <source>
        <dbReference type="RuleBase" id="RU361175"/>
    </source>
</evidence>
<feature type="binding site" evidence="10">
    <location>
        <position position="300"/>
    </location>
    <ligand>
        <name>substrate</name>
    </ligand>
</feature>
<comment type="catalytic activity">
    <reaction evidence="1 12">
        <text>Hydrolysis of terminal, non-reducing beta-D-glucosyl residues with release of beta-D-glucose.</text>
        <dbReference type="EC" id="3.2.1.21"/>
    </reaction>
</comment>
<dbReference type="EC" id="3.2.1.21" evidence="3 12"/>
<dbReference type="Pfam" id="PF00232">
    <property type="entry name" value="Glyco_hydro_1"/>
    <property type="match status" value="1"/>
</dbReference>
<dbReference type="EMBL" id="JAGEOJ010000006">
    <property type="protein sequence ID" value="MBO2448878.1"/>
    <property type="molecule type" value="Genomic_DNA"/>
</dbReference>
<dbReference type="GO" id="GO:0030245">
    <property type="term" value="P:cellulose catabolic process"/>
    <property type="evidence" value="ECO:0007669"/>
    <property type="project" value="UniProtKB-KW"/>
</dbReference>
<evidence type="ECO:0000313" key="14">
    <source>
        <dbReference type="Proteomes" id="UP000669179"/>
    </source>
</evidence>
<feature type="binding site" evidence="10">
    <location>
        <begin position="404"/>
        <end position="405"/>
    </location>
    <ligand>
        <name>substrate</name>
    </ligand>
</feature>
<evidence type="ECO:0000256" key="3">
    <source>
        <dbReference type="ARBA" id="ARBA00012744"/>
    </source>
</evidence>
<dbReference type="InterPro" id="IPR001360">
    <property type="entry name" value="Glyco_hydro_1"/>
</dbReference>
<name>A0A939PEY3_9ACTN</name>
<comment type="similarity">
    <text evidence="2 12">Belongs to the glycosyl hydrolase 1 family.</text>
</comment>
<sequence>MRELVGTSFPPGFVFGTATAAYQIEGAVHADGRGKTIWDTFSHQRGRILHGDTGDVADDHYHRMKADLDLMKWLGLRGYRFSIAWSRIQPTGKGAVNHKGMDFYKRLVDGLRARGIKPMATLFHWDLPQALQNHGGWESRDTAKRFADYAQLMFEALGDQVDTWMTLNEPKTFVQNGYRWNVHAPGVKSDARAFVVLHHLMLGHGMAVQAHRASGAGGKIGIALNMSPVYPSDRSSGAKKAANWFDDFSNRLYLEPVLHGHYPSGPYNWIAKHSPMPKKIRSGDMAIIGSPIDVLGVQYYSPAYRDRHNNAVVKHPRSAASWQQIYPQGLEDLLVRLHRDYPRTPLVVTENGIATKEYLGKHKRIEDKQRVKFMHDHLAAAHRAMAKGVPLQGYFAWSLMDNFEWNQGYSMRFGIVYVDYKTQRRVPKRSALWYRDVIRRGGF</sequence>
<keyword evidence="8" id="KW-0624">Polysaccharide degradation</keyword>
<dbReference type="PANTHER" id="PTHR10353">
    <property type="entry name" value="GLYCOSYL HYDROLASE"/>
    <property type="match status" value="1"/>
</dbReference>
<evidence type="ECO:0000256" key="11">
    <source>
        <dbReference type="PROSITE-ProRule" id="PRU10055"/>
    </source>
</evidence>
<feature type="active site" description="Nucleophile" evidence="9 11">
    <location>
        <position position="350"/>
    </location>
</feature>
<organism evidence="13 14">
    <name type="scientific">Actinomadura barringtoniae</name>
    <dbReference type="NCBI Taxonomy" id="1427535"/>
    <lineage>
        <taxon>Bacteria</taxon>
        <taxon>Bacillati</taxon>
        <taxon>Actinomycetota</taxon>
        <taxon>Actinomycetes</taxon>
        <taxon>Streptosporangiales</taxon>
        <taxon>Thermomonosporaceae</taxon>
        <taxon>Actinomadura</taxon>
    </lineage>
</organism>
<evidence type="ECO:0000256" key="1">
    <source>
        <dbReference type="ARBA" id="ARBA00000448"/>
    </source>
</evidence>
<feature type="active site" description="Proton donor" evidence="9">
    <location>
        <position position="169"/>
    </location>
</feature>
<feature type="binding site" evidence="10">
    <location>
        <position position="124"/>
    </location>
    <ligand>
        <name>substrate</name>
    </ligand>
</feature>
<protein>
    <recommendedName>
        <fullName evidence="3 12">Beta-glucosidase</fullName>
        <ecNumber evidence="3 12">3.2.1.21</ecNumber>
    </recommendedName>
</protein>
<feature type="binding site" evidence="10">
    <location>
        <position position="397"/>
    </location>
    <ligand>
        <name>substrate</name>
    </ligand>
</feature>
<dbReference type="Gene3D" id="3.20.20.80">
    <property type="entry name" value="Glycosidases"/>
    <property type="match status" value="1"/>
</dbReference>
<dbReference type="PROSITE" id="PS00572">
    <property type="entry name" value="GLYCOSYL_HYDROL_F1_1"/>
    <property type="match status" value="1"/>
</dbReference>
<dbReference type="InterPro" id="IPR033132">
    <property type="entry name" value="GH_1_N_CS"/>
</dbReference>
<comment type="caution">
    <text evidence="13">The sequence shown here is derived from an EMBL/GenBank/DDBJ whole genome shotgun (WGS) entry which is preliminary data.</text>
</comment>
<evidence type="ECO:0000256" key="4">
    <source>
        <dbReference type="ARBA" id="ARBA00022801"/>
    </source>
</evidence>
<dbReference type="GO" id="GO:0005829">
    <property type="term" value="C:cytosol"/>
    <property type="evidence" value="ECO:0007669"/>
    <property type="project" value="TreeGrafter"/>
</dbReference>
<keyword evidence="14" id="KW-1185">Reference proteome</keyword>
<feature type="binding site" evidence="10">
    <location>
        <position position="23"/>
    </location>
    <ligand>
        <name>substrate</name>
    </ligand>
</feature>
<dbReference type="PANTHER" id="PTHR10353:SF36">
    <property type="entry name" value="LP05116P"/>
    <property type="match status" value="1"/>
</dbReference>
<evidence type="ECO:0000256" key="10">
    <source>
        <dbReference type="PIRSR" id="PIRSR617736-2"/>
    </source>
</evidence>
<dbReference type="NCBIfam" id="TIGR03356">
    <property type="entry name" value="BGL"/>
    <property type="match status" value="1"/>
</dbReference>
<feature type="binding site" evidence="10">
    <location>
        <position position="168"/>
    </location>
    <ligand>
        <name>substrate</name>
    </ligand>
</feature>
<dbReference type="PROSITE" id="PS00653">
    <property type="entry name" value="GLYCOSYL_HYDROL_F1_2"/>
    <property type="match status" value="1"/>
</dbReference>